<comment type="subcellular location">
    <subcellularLocation>
        <location evidence="1 7">Cell membrane</location>
        <topology evidence="1 7">Multi-pass membrane protein</topology>
    </subcellularLocation>
</comment>
<dbReference type="EMBL" id="VYUY01000015">
    <property type="protein sequence ID" value="KAA9132133.1"/>
    <property type="molecule type" value="Genomic_DNA"/>
</dbReference>
<dbReference type="CDD" id="cd06261">
    <property type="entry name" value="TM_PBP2"/>
    <property type="match status" value="1"/>
</dbReference>
<dbReference type="InterPro" id="IPR035906">
    <property type="entry name" value="MetI-like_sf"/>
</dbReference>
<dbReference type="Gene3D" id="1.10.3720.10">
    <property type="entry name" value="MetI-like"/>
    <property type="match status" value="1"/>
</dbReference>
<evidence type="ECO:0000256" key="3">
    <source>
        <dbReference type="ARBA" id="ARBA00022475"/>
    </source>
</evidence>
<feature type="transmembrane region" description="Helical" evidence="7">
    <location>
        <begin position="61"/>
        <end position="83"/>
    </location>
</feature>
<evidence type="ECO:0000313" key="10">
    <source>
        <dbReference type="Proteomes" id="UP000326838"/>
    </source>
</evidence>
<dbReference type="Pfam" id="PF00528">
    <property type="entry name" value="BPD_transp_1"/>
    <property type="match status" value="1"/>
</dbReference>
<evidence type="ECO:0000256" key="5">
    <source>
        <dbReference type="ARBA" id="ARBA00022989"/>
    </source>
</evidence>
<feature type="transmembrane region" description="Helical" evidence="7">
    <location>
        <begin position="12"/>
        <end position="33"/>
    </location>
</feature>
<keyword evidence="10" id="KW-1185">Reference proteome</keyword>
<name>A0A5N0TAP1_9MICO</name>
<feature type="domain" description="ABC transmembrane type-1" evidence="8">
    <location>
        <begin position="57"/>
        <end position="241"/>
    </location>
</feature>
<evidence type="ECO:0000259" key="8">
    <source>
        <dbReference type="PROSITE" id="PS50928"/>
    </source>
</evidence>
<reference evidence="10" key="1">
    <citation type="submission" date="2019-09" db="EMBL/GenBank/DDBJ databases">
        <title>Mumia zhuanghuii sp. nov. isolated from the intestinal contents of plateau pika (Ochotona curzoniae) in the Qinghai-Tibet plateau of China.</title>
        <authorList>
            <person name="Tian Z."/>
        </authorList>
    </citation>
    <scope>NUCLEOTIDE SEQUENCE [LARGE SCALE GENOMIC DNA]</scope>
    <source>
        <strain evidence="10">L-033</strain>
    </source>
</reference>
<protein>
    <submittedName>
        <fullName evidence="9">ABC transporter permease</fullName>
    </submittedName>
</protein>
<dbReference type="SUPFAM" id="SSF161098">
    <property type="entry name" value="MetI-like"/>
    <property type="match status" value="1"/>
</dbReference>
<dbReference type="PROSITE" id="PS50928">
    <property type="entry name" value="ABC_TM1"/>
    <property type="match status" value="1"/>
</dbReference>
<feature type="transmembrane region" description="Helical" evidence="7">
    <location>
        <begin position="186"/>
        <end position="208"/>
    </location>
</feature>
<dbReference type="PANTHER" id="PTHR30151:SF25">
    <property type="entry name" value="TAURINE TRANSPORT SYSTEM PERMEASE PROTEIN TAUC"/>
    <property type="match status" value="1"/>
</dbReference>
<organism evidence="9 10">
    <name type="scientific">Microbacterium caowuchunii</name>
    <dbReference type="NCBI Taxonomy" id="2614638"/>
    <lineage>
        <taxon>Bacteria</taxon>
        <taxon>Bacillati</taxon>
        <taxon>Actinomycetota</taxon>
        <taxon>Actinomycetes</taxon>
        <taxon>Micrococcales</taxon>
        <taxon>Microbacteriaceae</taxon>
        <taxon>Microbacterium</taxon>
    </lineage>
</organism>
<evidence type="ECO:0000256" key="7">
    <source>
        <dbReference type="RuleBase" id="RU363032"/>
    </source>
</evidence>
<dbReference type="InterPro" id="IPR000515">
    <property type="entry name" value="MetI-like"/>
</dbReference>
<evidence type="ECO:0000313" key="9">
    <source>
        <dbReference type="EMBL" id="KAA9132133.1"/>
    </source>
</evidence>
<dbReference type="PANTHER" id="PTHR30151">
    <property type="entry name" value="ALKANE SULFONATE ABC TRANSPORTER-RELATED, MEMBRANE SUBUNIT"/>
    <property type="match status" value="1"/>
</dbReference>
<keyword evidence="4 7" id="KW-0812">Transmembrane</keyword>
<comment type="similarity">
    <text evidence="7">Belongs to the binding-protein-dependent transport system permease family.</text>
</comment>
<keyword evidence="3" id="KW-1003">Cell membrane</keyword>
<keyword evidence="2 7" id="KW-0813">Transport</keyword>
<evidence type="ECO:0000256" key="6">
    <source>
        <dbReference type="ARBA" id="ARBA00023136"/>
    </source>
</evidence>
<keyword evidence="6 7" id="KW-0472">Membrane</keyword>
<dbReference type="GO" id="GO:0010438">
    <property type="term" value="P:cellular response to sulfur starvation"/>
    <property type="evidence" value="ECO:0007669"/>
    <property type="project" value="TreeGrafter"/>
</dbReference>
<gene>
    <name evidence="9" type="ORF">F6B40_10420</name>
</gene>
<feature type="transmembrane region" description="Helical" evidence="7">
    <location>
        <begin position="121"/>
        <end position="139"/>
    </location>
</feature>
<evidence type="ECO:0000256" key="2">
    <source>
        <dbReference type="ARBA" id="ARBA00022448"/>
    </source>
</evidence>
<feature type="transmembrane region" description="Helical" evidence="7">
    <location>
        <begin position="95"/>
        <end position="115"/>
    </location>
</feature>
<dbReference type="Proteomes" id="UP000326838">
    <property type="component" value="Unassembled WGS sequence"/>
</dbReference>
<evidence type="ECO:0000256" key="4">
    <source>
        <dbReference type="ARBA" id="ARBA00022692"/>
    </source>
</evidence>
<proteinExistence type="inferred from homology"/>
<comment type="caution">
    <text evidence="9">The sequence shown here is derived from an EMBL/GenBank/DDBJ whole genome shotgun (WGS) entry which is preliminary data.</text>
</comment>
<keyword evidence="5 7" id="KW-1133">Transmembrane helix</keyword>
<dbReference type="RefSeq" id="WP_150893746.1">
    <property type="nucleotide sequence ID" value="NZ_VYUY01000015.1"/>
</dbReference>
<dbReference type="AlphaFoldDB" id="A0A5N0TAP1"/>
<sequence>MRKVLVGVAYTLGLPAILVILWWISTIVAPSFFVPQPDELITDFFTLWFGNRLFADVLPSIGRFLAGVAIAIIAGVLLGLLIGLNRTLRALTEPVFEFFRALPAPVLVPPLMLIIGANDLMKVVVIALAAVWPVLLNTVEGVRAADPVQSDTSRSYGISGFNRVRYQVLPSAAPQILAGVRQSLPIGLILMVISEMFAPTGGLGAAIIRFQRTYAIPEMWSGILLLGIIGFLVAVIFRALEHRILRWYYGLKDIENAV</sequence>
<accession>A0A5N0TAP1</accession>
<evidence type="ECO:0000256" key="1">
    <source>
        <dbReference type="ARBA" id="ARBA00004651"/>
    </source>
</evidence>
<dbReference type="GO" id="GO:0055085">
    <property type="term" value="P:transmembrane transport"/>
    <property type="evidence" value="ECO:0007669"/>
    <property type="project" value="InterPro"/>
</dbReference>
<dbReference type="GO" id="GO:0005886">
    <property type="term" value="C:plasma membrane"/>
    <property type="evidence" value="ECO:0007669"/>
    <property type="project" value="UniProtKB-SubCell"/>
</dbReference>
<feature type="transmembrane region" description="Helical" evidence="7">
    <location>
        <begin position="220"/>
        <end position="240"/>
    </location>
</feature>